<evidence type="ECO:0000256" key="1">
    <source>
        <dbReference type="SAM" id="Phobius"/>
    </source>
</evidence>
<accession>A0A402ADV3</accession>
<keyword evidence="1" id="KW-0812">Transmembrane</keyword>
<protein>
    <recommendedName>
        <fullName evidence="2">Helix-turn-helix domain-containing protein</fullName>
    </recommendedName>
</protein>
<dbReference type="SUPFAM" id="SSF46955">
    <property type="entry name" value="Putative DNA-binding domain"/>
    <property type="match status" value="1"/>
</dbReference>
<keyword evidence="4" id="KW-1185">Reference proteome</keyword>
<dbReference type="Proteomes" id="UP000287188">
    <property type="component" value="Unassembled WGS sequence"/>
</dbReference>
<evidence type="ECO:0000313" key="3">
    <source>
        <dbReference type="EMBL" id="GCE17280.1"/>
    </source>
</evidence>
<dbReference type="NCBIfam" id="TIGR01764">
    <property type="entry name" value="excise"/>
    <property type="match status" value="1"/>
</dbReference>
<dbReference type="RefSeq" id="WP_161977125.1">
    <property type="nucleotide sequence ID" value="NZ_BIFS01000001.1"/>
</dbReference>
<dbReference type="InterPro" id="IPR009061">
    <property type="entry name" value="DNA-bd_dom_put_sf"/>
</dbReference>
<evidence type="ECO:0000313" key="4">
    <source>
        <dbReference type="Proteomes" id="UP000287188"/>
    </source>
</evidence>
<gene>
    <name evidence="3" type="ORF">KDK_10800</name>
</gene>
<proteinExistence type="predicted"/>
<keyword evidence="1" id="KW-0472">Membrane</keyword>
<sequence>MARRKRISTAQPVLLSVADVAIMLGVCRTTVYQYLNHEGLPSILLRGVRRIHPDSLQEWLKSHEELTA</sequence>
<dbReference type="Pfam" id="PF12728">
    <property type="entry name" value="HTH_17"/>
    <property type="match status" value="1"/>
</dbReference>
<dbReference type="InterPro" id="IPR010093">
    <property type="entry name" value="SinI_DNA-bd"/>
</dbReference>
<reference evidence="4" key="1">
    <citation type="submission" date="2018-12" db="EMBL/GenBank/DDBJ databases">
        <title>Tengunoibacter tsumagoiensis gen. nov., sp. nov., Dictyobacter kobayashii sp. nov., D. alpinus sp. nov., and D. joshuensis sp. nov. and description of Dictyobacteraceae fam. nov. within the order Ktedonobacterales isolated from Tengu-no-mugimeshi.</title>
        <authorList>
            <person name="Wang C.M."/>
            <person name="Zheng Y."/>
            <person name="Sakai Y."/>
            <person name="Toyoda A."/>
            <person name="Minakuchi Y."/>
            <person name="Abe K."/>
            <person name="Yokota A."/>
            <person name="Yabe S."/>
        </authorList>
    </citation>
    <scope>NUCLEOTIDE SEQUENCE [LARGE SCALE GENOMIC DNA]</scope>
    <source>
        <strain evidence="4">Uno11</strain>
    </source>
</reference>
<dbReference type="AlphaFoldDB" id="A0A402ADV3"/>
<dbReference type="EMBL" id="BIFS01000001">
    <property type="protein sequence ID" value="GCE17280.1"/>
    <property type="molecule type" value="Genomic_DNA"/>
</dbReference>
<feature type="transmembrane region" description="Helical" evidence="1">
    <location>
        <begin position="12"/>
        <end position="35"/>
    </location>
</feature>
<name>A0A402ADV3_9CHLR</name>
<dbReference type="GO" id="GO:0003677">
    <property type="term" value="F:DNA binding"/>
    <property type="evidence" value="ECO:0007669"/>
    <property type="project" value="InterPro"/>
</dbReference>
<comment type="caution">
    <text evidence="3">The sequence shown here is derived from an EMBL/GenBank/DDBJ whole genome shotgun (WGS) entry which is preliminary data.</text>
</comment>
<keyword evidence="1" id="KW-1133">Transmembrane helix</keyword>
<organism evidence="3 4">
    <name type="scientific">Dictyobacter kobayashii</name>
    <dbReference type="NCBI Taxonomy" id="2014872"/>
    <lineage>
        <taxon>Bacteria</taxon>
        <taxon>Bacillati</taxon>
        <taxon>Chloroflexota</taxon>
        <taxon>Ktedonobacteria</taxon>
        <taxon>Ktedonobacterales</taxon>
        <taxon>Dictyobacteraceae</taxon>
        <taxon>Dictyobacter</taxon>
    </lineage>
</organism>
<dbReference type="InterPro" id="IPR041657">
    <property type="entry name" value="HTH_17"/>
</dbReference>
<evidence type="ECO:0000259" key="2">
    <source>
        <dbReference type="Pfam" id="PF12728"/>
    </source>
</evidence>
<feature type="domain" description="Helix-turn-helix" evidence="2">
    <location>
        <begin position="14"/>
        <end position="63"/>
    </location>
</feature>